<protein>
    <submittedName>
        <fullName evidence="1">Uncharacterized protein</fullName>
    </submittedName>
</protein>
<accession>A0A2I0L0H9</accession>
<dbReference type="AlphaFoldDB" id="A0A2I0L0H9"/>
<name>A0A2I0L0H9_PUNGR</name>
<evidence type="ECO:0000313" key="1">
    <source>
        <dbReference type="EMBL" id="PKI74227.1"/>
    </source>
</evidence>
<dbReference type="EMBL" id="PGOL01000219">
    <property type="protein sequence ID" value="PKI74227.1"/>
    <property type="molecule type" value="Genomic_DNA"/>
</dbReference>
<dbReference type="Proteomes" id="UP000233551">
    <property type="component" value="Unassembled WGS sequence"/>
</dbReference>
<sequence>MTFMKASASSSVTFLDRPSRVGYAHDAELLLETPDTPFIGPGDLIVRVWLSGGNIYDERGMGRVYPGEPDCGFRGARIVSSIRFSLRSCSASASGKKFVGEANWAALVGVPDSWKVVFMGGGAWDGPWTHTALVVRELQRSPGLGSVELTGLDRLLVPVPGEE</sequence>
<dbReference type="SUPFAM" id="SSF50129">
    <property type="entry name" value="GroES-like"/>
    <property type="match status" value="1"/>
</dbReference>
<dbReference type="InterPro" id="IPR011032">
    <property type="entry name" value="GroES-like_sf"/>
</dbReference>
<gene>
    <name evidence="1" type="ORF">CRG98_005348</name>
</gene>
<proteinExistence type="predicted"/>
<keyword evidence="2" id="KW-1185">Reference proteome</keyword>
<comment type="caution">
    <text evidence="1">The sequence shown here is derived from an EMBL/GenBank/DDBJ whole genome shotgun (WGS) entry which is preliminary data.</text>
</comment>
<organism evidence="1 2">
    <name type="scientific">Punica granatum</name>
    <name type="common">Pomegranate</name>
    <dbReference type="NCBI Taxonomy" id="22663"/>
    <lineage>
        <taxon>Eukaryota</taxon>
        <taxon>Viridiplantae</taxon>
        <taxon>Streptophyta</taxon>
        <taxon>Embryophyta</taxon>
        <taxon>Tracheophyta</taxon>
        <taxon>Spermatophyta</taxon>
        <taxon>Magnoliopsida</taxon>
        <taxon>eudicotyledons</taxon>
        <taxon>Gunneridae</taxon>
        <taxon>Pentapetalae</taxon>
        <taxon>rosids</taxon>
        <taxon>malvids</taxon>
        <taxon>Myrtales</taxon>
        <taxon>Lythraceae</taxon>
        <taxon>Punica</taxon>
    </lineage>
</organism>
<evidence type="ECO:0000313" key="2">
    <source>
        <dbReference type="Proteomes" id="UP000233551"/>
    </source>
</evidence>
<reference evidence="1 2" key="1">
    <citation type="submission" date="2017-11" db="EMBL/GenBank/DDBJ databases">
        <title>De-novo sequencing of pomegranate (Punica granatum L.) genome.</title>
        <authorList>
            <person name="Akparov Z."/>
            <person name="Amiraslanov A."/>
            <person name="Hajiyeva S."/>
            <person name="Abbasov M."/>
            <person name="Kaur K."/>
            <person name="Hamwieh A."/>
            <person name="Solovyev V."/>
            <person name="Salamov A."/>
            <person name="Braich B."/>
            <person name="Kosarev P."/>
            <person name="Mahmoud A."/>
            <person name="Hajiyev E."/>
            <person name="Babayeva S."/>
            <person name="Izzatullayeva V."/>
            <person name="Mammadov A."/>
            <person name="Mammadov A."/>
            <person name="Sharifova S."/>
            <person name="Ojaghi J."/>
            <person name="Eynullazada K."/>
            <person name="Bayramov B."/>
            <person name="Abdulazimova A."/>
            <person name="Shahmuradov I."/>
        </authorList>
    </citation>
    <scope>NUCLEOTIDE SEQUENCE [LARGE SCALE GENOMIC DNA]</scope>
    <source>
        <strain evidence="2">cv. AG2017</strain>
        <tissue evidence="1">Leaf</tissue>
    </source>
</reference>